<keyword evidence="2" id="KW-1185">Reference proteome</keyword>
<dbReference type="SUPFAM" id="SSF53098">
    <property type="entry name" value="Ribonuclease H-like"/>
    <property type="match status" value="1"/>
</dbReference>
<gene>
    <name evidence="1" type="ORF">CEUTPL_LOCUS1214</name>
</gene>
<organism evidence="1 2">
    <name type="scientific">Ceutorhynchus assimilis</name>
    <name type="common">cabbage seed weevil</name>
    <dbReference type="NCBI Taxonomy" id="467358"/>
    <lineage>
        <taxon>Eukaryota</taxon>
        <taxon>Metazoa</taxon>
        <taxon>Ecdysozoa</taxon>
        <taxon>Arthropoda</taxon>
        <taxon>Hexapoda</taxon>
        <taxon>Insecta</taxon>
        <taxon>Pterygota</taxon>
        <taxon>Neoptera</taxon>
        <taxon>Endopterygota</taxon>
        <taxon>Coleoptera</taxon>
        <taxon>Polyphaga</taxon>
        <taxon>Cucujiformia</taxon>
        <taxon>Curculionidae</taxon>
        <taxon>Ceutorhynchinae</taxon>
        <taxon>Ceutorhynchus</taxon>
    </lineage>
</organism>
<dbReference type="OrthoDB" id="6729624at2759"/>
<evidence type="ECO:0008006" key="3">
    <source>
        <dbReference type="Google" id="ProtNLM"/>
    </source>
</evidence>
<dbReference type="PANTHER" id="PTHR31511:SF12">
    <property type="entry name" value="RHO TERMINATION FACTOR N-TERMINAL DOMAIN-CONTAINING PROTEIN"/>
    <property type="match status" value="1"/>
</dbReference>
<accession>A0A9P0GR94</accession>
<evidence type="ECO:0000313" key="2">
    <source>
        <dbReference type="Proteomes" id="UP001152799"/>
    </source>
</evidence>
<dbReference type="GO" id="GO:0071897">
    <property type="term" value="P:DNA biosynthetic process"/>
    <property type="evidence" value="ECO:0007669"/>
    <property type="project" value="UniProtKB-ARBA"/>
</dbReference>
<dbReference type="SUPFAM" id="SSF56672">
    <property type="entry name" value="DNA/RNA polymerases"/>
    <property type="match status" value="1"/>
</dbReference>
<evidence type="ECO:0000313" key="1">
    <source>
        <dbReference type="EMBL" id="CAH1122130.1"/>
    </source>
</evidence>
<dbReference type="AlphaFoldDB" id="A0A9P0GR94"/>
<dbReference type="PANTHER" id="PTHR31511">
    <property type="entry name" value="PROTEIN CBG23764"/>
    <property type="match status" value="1"/>
</dbReference>
<sequence>MASSSSSSPSSKHTLDTLSSEVVKKTIVVSRLLKTEGDFKIHTRLLKKNIKLISNALKNKSGIHSYDKVETNLAVLNYYSQIFKFQSKTNKSSNKRKLFWQDLESCFNGRIKTGIIKNLKFKEPQEFLKRAFRVFSSRIKKELKNSLLKVNVVFAGLFIKPQTLEKSVKHFSTKNCVIDNNTNFTDWFRANVIERILVQLEEFQERDSGWALYEIWYIRVNINSYNPISVGLSTYVDLPKFIKDTKCVINIKNSDVYCFIWSVLCALVPTLKNKNVSRSSTYKPFLSKLKYENISFPIALRDIPKFESMNKLAINVFCIKKREILPLMLSKMKHYTQKINLLIIPCNSEPVIEAPDYFKDSPQTIFHFACIKNLNGLLNKQLGNIHNKKWICERCLNHFYTENVLKNHLKDCQLLNECKLSLPREHEQILTFKNFANKLPVPFVIYADLASMLEKYIDKNSTPKSKKYQKHEPFSIAYYLKCTYDDSLSEFKLYTGEKCQEWFVRELGEIANKIQSVYSNVVPMKPLTREEKELYAESTLCHICCQPFSRDDYKVRDHCHLTGNFRSAAHNSCNLNFHDNNNHVTPVVFHNISRYDRHFIIRALCTEIQGKIQLLRLNEEKYISFTKYIENNNISFRFIDSFRFMANKLETLASYLDDKQKTVTRQYYSDETQFNLVTRKGVFPYKYIDCWDKLQENSLPPIQQFFSHLTNSTVSQDEYRHACNVWDTFNIKSIQEYAELYLKTDVLLLVDVFEQFRKVSLDTYQLDPLHYYTAPGFAFDTMLKITGVKLDLLTDVDMILFIEKGIRGGISQCSNRYGKANNKYMNEYDSNKPSTYLMYFDVVNLYGAAMSYPLPTGNFEWIQDIYQENNIFDIPEDSAFGYIFEVDLHYPKELFDLHMDLPVCPEHLVPPSSASTLPKLLTTLYKKEKYVIHYKMLQLVLNLGLKIEKIHRCLKFSQSPWLKKYIDLNTELQKLCKNEFEKNNYKLMNKASFGKTIENVRKYKDAKLVTKWGGKFGANYYISQPNFNSCEIFGEDMILIDMDRLNIKFNKPIYIGMSILDISKTILYNFHYNFIKDKFQSNAKLLYTDTDRLIYQFTGEDIYPCIRENINMFDTSDYAHDNVYNIPQKNKEVYGLMKDENNGKIMTEFIGLRSKMYCIKIQDYSKVSSSSTGDTDIIVKKAKGVQSNSLKLITFDDYYQSLFHNKILEVPQSFIRSKKHEVFTMDQIKTALSPSDDKRIINYVYTDTIPWGYND</sequence>
<protein>
    <recommendedName>
        <fullName evidence="3">DNA-directed DNA polymerase</fullName>
    </recommendedName>
</protein>
<dbReference type="EMBL" id="OU892277">
    <property type="protein sequence ID" value="CAH1122130.1"/>
    <property type="molecule type" value="Genomic_DNA"/>
</dbReference>
<dbReference type="GO" id="GO:0042575">
    <property type="term" value="C:DNA polymerase complex"/>
    <property type="evidence" value="ECO:0007669"/>
    <property type="project" value="UniProtKB-ARBA"/>
</dbReference>
<reference evidence="1" key="1">
    <citation type="submission" date="2022-01" db="EMBL/GenBank/DDBJ databases">
        <authorList>
            <person name="King R."/>
        </authorList>
    </citation>
    <scope>NUCLEOTIDE SEQUENCE</scope>
</reference>
<dbReference type="InterPro" id="IPR043502">
    <property type="entry name" value="DNA/RNA_pol_sf"/>
</dbReference>
<dbReference type="Proteomes" id="UP001152799">
    <property type="component" value="Chromosome 1"/>
</dbReference>
<dbReference type="InterPro" id="IPR012337">
    <property type="entry name" value="RNaseH-like_sf"/>
</dbReference>
<proteinExistence type="predicted"/>
<name>A0A9P0GR94_9CUCU</name>